<dbReference type="RefSeq" id="WP_282715829.1">
    <property type="nucleotide sequence ID" value="NZ_JASCRZ010000002.1"/>
</dbReference>
<accession>A0ABT6V992</accession>
<keyword evidence="2" id="KW-1185">Reference proteome</keyword>
<evidence type="ECO:0000313" key="1">
    <source>
        <dbReference type="EMBL" id="MDI5894365.1"/>
    </source>
</evidence>
<dbReference type="Proteomes" id="UP001243403">
    <property type="component" value="Unassembled WGS sequence"/>
</dbReference>
<evidence type="ECO:0000313" key="2">
    <source>
        <dbReference type="Proteomes" id="UP001243403"/>
    </source>
</evidence>
<reference evidence="1 2" key="1">
    <citation type="submission" date="2023-04" db="EMBL/GenBank/DDBJ databases">
        <title>Two novel species of Flavobacterium.</title>
        <authorList>
            <person name="Liu Q."/>
            <person name="Xin Y.-H."/>
        </authorList>
    </citation>
    <scope>NUCLEOTIDE SEQUENCE [LARGE SCALE GENOMIC DNA]</scope>
    <source>
        <strain evidence="1 2">LB1P51</strain>
    </source>
</reference>
<proteinExistence type="predicted"/>
<sequence length="73" mass="8875">MFSIGERIAINQERAALEDFVNYLFGEMPREDVRMYQVPDRLEDKITWSIHLMKQANYIYNGRSEYLEHLKKY</sequence>
<organism evidence="1 2">
    <name type="scientific">Flavobacterium algoritolerans</name>
    <dbReference type="NCBI Taxonomy" id="3041254"/>
    <lineage>
        <taxon>Bacteria</taxon>
        <taxon>Pseudomonadati</taxon>
        <taxon>Bacteroidota</taxon>
        <taxon>Flavobacteriia</taxon>
        <taxon>Flavobacteriales</taxon>
        <taxon>Flavobacteriaceae</taxon>
        <taxon>Flavobacterium</taxon>
    </lineage>
</organism>
<protein>
    <submittedName>
        <fullName evidence="1">Uncharacterized protein</fullName>
    </submittedName>
</protein>
<comment type="caution">
    <text evidence="1">The sequence shown here is derived from an EMBL/GenBank/DDBJ whole genome shotgun (WGS) entry which is preliminary data.</text>
</comment>
<dbReference type="EMBL" id="JASCRZ010000002">
    <property type="protein sequence ID" value="MDI5894365.1"/>
    <property type="molecule type" value="Genomic_DNA"/>
</dbReference>
<name>A0ABT6V992_9FLAO</name>
<gene>
    <name evidence="1" type="ORF">QLS65_05640</name>
</gene>